<dbReference type="Proteomes" id="UP000233564">
    <property type="component" value="Unassembled WGS sequence"/>
</dbReference>
<evidence type="ECO:0000256" key="1">
    <source>
        <dbReference type="SAM" id="MobiDB-lite"/>
    </source>
</evidence>
<gene>
    <name evidence="2" type="ORF">CIB54_06830</name>
</gene>
<comment type="caution">
    <text evidence="2">The sequence shown here is derived from an EMBL/GenBank/DDBJ whole genome shotgun (WGS) entry which is preliminary data.</text>
</comment>
<sequence length="647" mass="71582">MSDSNSPARHQRALRPRSPGVDDPTILELDAPNPSQTLPLEWDEAARTLPVQLHDQDLEVTIAKVWPFNLHEREMVTTVEYRWDDDTVHTFYIHGPYDPDTVFPLVQRLPMSILSSGGISRLTYRVSASLIGTTDSFPTLVNVDKTPPNGGNPGPQLQIDDEARDELTDDYLVRHGGLPVELVRWFDMRIGDICHFFYAALPNQGLAGTLLITREHYQGAPIRYLIPEAHVRASGRGERFASCRLEDRAGNVGQFSDETKLNASPVVLPDLPRPFIESAELDGLVTLDDVRQGLAVAITRIGEAEPGDEIHPFWNTHALEIKPIGEVQTWPIPVSVPWSIVAAGGFSTRYPLRVRYVYQRGTASRNSPDSFYEIDLRVAGPDPSGPDPINRKLALAIVKGVTGDNTLTSADSPGPVPVEVRLFVDPEVGEHLELCWNSDDRIVDTYSVQPGDRAGDLITLWVSWAVASSIALAEVYYWTDNGINRQRSPSASVRVRLDTLTGLQSPLLLNDSTENFIACGTNPAPHEGVWIGIPWHAFHFEPGDIVHLYWASYPTNDGSGEPFRGTDVYFEHELTTDDYNNRKATIRILPFDLITAPGLVPGFGSAVVRYRLFKRTGDTGLSSRKLIYINLKIPGGGTCLGPHDGNL</sequence>
<dbReference type="EMBL" id="NVXX01000009">
    <property type="protein sequence ID" value="PKH24071.1"/>
    <property type="molecule type" value="Genomic_DNA"/>
</dbReference>
<proteinExistence type="predicted"/>
<evidence type="ECO:0000313" key="3">
    <source>
        <dbReference type="Proteomes" id="UP000233564"/>
    </source>
</evidence>
<evidence type="ECO:0000313" key="2">
    <source>
        <dbReference type="EMBL" id="PKH24071.1"/>
    </source>
</evidence>
<protein>
    <submittedName>
        <fullName evidence="2">Uncharacterized protein</fullName>
    </submittedName>
</protein>
<name>A0A2N1EB61_PSEFL</name>
<organism evidence="2 3">
    <name type="scientific">Pseudomonas fluorescens</name>
    <dbReference type="NCBI Taxonomy" id="294"/>
    <lineage>
        <taxon>Bacteria</taxon>
        <taxon>Pseudomonadati</taxon>
        <taxon>Pseudomonadota</taxon>
        <taxon>Gammaproteobacteria</taxon>
        <taxon>Pseudomonadales</taxon>
        <taxon>Pseudomonadaceae</taxon>
        <taxon>Pseudomonas</taxon>
    </lineage>
</organism>
<accession>A0A2N1EB61</accession>
<reference evidence="2 3" key="1">
    <citation type="submission" date="2017-08" db="EMBL/GenBank/DDBJ databases">
        <authorList>
            <person name="de Groot N.N."/>
        </authorList>
    </citation>
    <scope>NUCLEOTIDE SEQUENCE [LARGE SCALE GENOMIC DNA]</scope>
    <source>
        <strain evidence="2 3">PfR 37</strain>
    </source>
</reference>
<feature type="region of interest" description="Disordered" evidence="1">
    <location>
        <begin position="1"/>
        <end position="34"/>
    </location>
</feature>
<dbReference type="AlphaFoldDB" id="A0A2N1EB61"/>
<dbReference type="RefSeq" id="WP_101219208.1">
    <property type="nucleotide sequence ID" value="NZ_KZ477989.1"/>
</dbReference>